<reference evidence="1" key="1">
    <citation type="submission" date="2021-06" db="EMBL/GenBank/DDBJ databases">
        <title>Comparative genomics, transcriptomics and evolutionary studies reveal genomic signatures of adaptation to plant cell wall in hemibiotrophic fungi.</title>
        <authorList>
            <consortium name="DOE Joint Genome Institute"/>
            <person name="Baroncelli R."/>
            <person name="Diaz J.F."/>
            <person name="Benocci T."/>
            <person name="Peng M."/>
            <person name="Battaglia E."/>
            <person name="Haridas S."/>
            <person name="Andreopoulos W."/>
            <person name="Labutti K."/>
            <person name="Pangilinan J."/>
            <person name="Floch G.L."/>
            <person name="Makela M.R."/>
            <person name="Henrissat B."/>
            <person name="Grigoriev I.V."/>
            <person name="Crouch J.A."/>
            <person name="De Vries R.P."/>
            <person name="Sukno S.A."/>
            <person name="Thon M.R."/>
        </authorList>
    </citation>
    <scope>NUCLEOTIDE SEQUENCE</scope>
    <source>
        <strain evidence="1">MAFF235873</strain>
    </source>
</reference>
<sequence length="97" mass="10991">MSSLFKGTASCHLAIAMAVSETSSVDFGQSKLRNLPVQPGTQWYATIGRSSIALPCRIDPRHGPFWMRGQPDIILGGYRTHRRFEFERNQKWPLATR</sequence>
<dbReference type="Proteomes" id="UP001232148">
    <property type="component" value="Unassembled WGS sequence"/>
</dbReference>
<accession>A0AAD9M6V6</accession>
<name>A0AAD9M6V6_9PEZI</name>
<dbReference type="EMBL" id="MU842817">
    <property type="protein sequence ID" value="KAK2034092.1"/>
    <property type="molecule type" value="Genomic_DNA"/>
</dbReference>
<proteinExistence type="predicted"/>
<evidence type="ECO:0000313" key="1">
    <source>
        <dbReference type="EMBL" id="KAK2034092.1"/>
    </source>
</evidence>
<gene>
    <name evidence="1" type="ORF">LX32DRAFT_8416</name>
</gene>
<organism evidence="1 2">
    <name type="scientific">Colletotrichum zoysiae</name>
    <dbReference type="NCBI Taxonomy" id="1216348"/>
    <lineage>
        <taxon>Eukaryota</taxon>
        <taxon>Fungi</taxon>
        <taxon>Dikarya</taxon>
        <taxon>Ascomycota</taxon>
        <taxon>Pezizomycotina</taxon>
        <taxon>Sordariomycetes</taxon>
        <taxon>Hypocreomycetidae</taxon>
        <taxon>Glomerellales</taxon>
        <taxon>Glomerellaceae</taxon>
        <taxon>Colletotrichum</taxon>
        <taxon>Colletotrichum graminicola species complex</taxon>
    </lineage>
</organism>
<comment type="caution">
    <text evidence="1">The sequence shown here is derived from an EMBL/GenBank/DDBJ whole genome shotgun (WGS) entry which is preliminary data.</text>
</comment>
<evidence type="ECO:0000313" key="2">
    <source>
        <dbReference type="Proteomes" id="UP001232148"/>
    </source>
</evidence>
<keyword evidence="2" id="KW-1185">Reference proteome</keyword>
<protein>
    <submittedName>
        <fullName evidence="1">Uncharacterized protein</fullName>
    </submittedName>
</protein>
<dbReference type="AlphaFoldDB" id="A0AAD9M6V6"/>